<dbReference type="OrthoDB" id="2868776at2"/>
<evidence type="ECO:0000313" key="2">
    <source>
        <dbReference type="EMBL" id="OXS78662.1"/>
    </source>
</evidence>
<dbReference type="AlphaFoldDB" id="A0A1N6UZK6"/>
<dbReference type="RefSeq" id="WP_045849927.1">
    <property type="nucleotide sequence ID" value="NZ_FTLX01000003.1"/>
</dbReference>
<name>A0A1N6UZK6_9BACI</name>
<reference evidence="3 4" key="1">
    <citation type="submission" date="2017-01" db="EMBL/GenBank/DDBJ databases">
        <authorList>
            <person name="Mah S.A."/>
            <person name="Swanson W.J."/>
            <person name="Moy G.W."/>
            <person name="Vacquier V.D."/>
        </authorList>
    </citation>
    <scope>NUCLEOTIDE SEQUENCE [LARGE SCALE GENOMIC DNA]</scope>
    <source>
        <strain evidence="3 4">NIO-1016</strain>
    </source>
</reference>
<keyword evidence="5" id="KW-1185">Reference proteome</keyword>
<reference evidence="5" key="2">
    <citation type="submission" date="2017-03" db="EMBL/GenBank/DDBJ databases">
        <title>Bacillus sp. V-88(T) DSM27956, whole genome shotgun sequencing project.</title>
        <authorList>
            <person name="Dastager S.G."/>
            <person name="Neurgaonkar P.S."/>
            <person name="Dharne M.S."/>
        </authorList>
    </citation>
    <scope>NUCLEOTIDE SEQUENCE [LARGE SCALE GENOMIC DNA]</scope>
    <source>
        <strain evidence="5">DSM 25145</strain>
    </source>
</reference>
<reference evidence="2" key="3">
    <citation type="submission" date="2017-03" db="EMBL/GenBank/DDBJ databases">
        <authorList>
            <person name="Dastager S.G."/>
            <person name="Neurgaonkar P.S."/>
            <person name="Dharne M.S."/>
        </authorList>
    </citation>
    <scope>NUCLEOTIDE SEQUENCE</scope>
    <source>
        <strain evidence="2">DSM 25145</strain>
    </source>
</reference>
<dbReference type="STRING" id="1017273.SAMN05443094_103416"/>
<evidence type="ECO:0000313" key="3">
    <source>
        <dbReference type="EMBL" id="SIQ70992.1"/>
    </source>
</evidence>
<keyword evidence="1" id="KW-0732">Signal</keyword>
<evidence type="ECO:0000313" key="4">
    <source>
        <dbReference type="Proteomes" id="UP000186385"/>
    </source>
</evidence>
<evidence type="ECO:0000313" key="5">
    <source>
        <dbReference type="Proteomes" id="UP000215545"/>
    </source>
</evidence>
<feature type="chain" id="PRO_5009938848" evidence="1">
    <location>
        <begin position="28"/>
        <end position="223"/>
    </location>
</feature>
<evidence type="ECO:0000256" key="1">
    <source>
        <dbReference type="SAM" id="SignalP"/>
    </source>
</evidence>
<dbReference type="Proteomes" id="UP000186385">
    <property type="component" value="Unassembled WGS sequence"/>
</dbReference>
<dbReference type="Proteomes" id="UP000215545">
    <property type="component" value="Unassembled WGS sequence"/>
</dbReference>
<dbReference type="EMBL" id="MWSK01000003">
    <property type="protein sequence ID" value="OXS78662.1"/>
    <property type="molecule type" value="Genomic_DNA"/>
</dbReference>
<feature type="signal peptide" evidence="1">
    <location>
        <begin position="1"/>
        <end position="27"/>
    </location>
</feature>
<gene>
    <name evidence="2" type="ORF">B1B05_08700</name>
    <name evidence="3" type="ORF">SAMN05443094_103416</name>
</gene>
<dbReference type="EMBL" id="FTLX01000003">
    <property type="protein sequence ID" value="SIQ70992.1"/>
    <property type="molecule type" value="Genomic_DNA"/>
</dbReference>
<organism evidence="3 4">
    <name type="scientific">Domibacillus enclensis</name>
    <dbReference type="NCBI Taxonomy" id="1017273"/>
    <lineage>
        <taxon>Bacteria</taxon>
        <taxon>Bacillati</taxon>
        <taxon>Bacillota</taxon>
        <taxon>Bacilli</taxon>
        <taxon>Bacillales</taxon>
        <taxon>Bacillaceae</taxon>
        <taxon>Domibacillus</taxon>
    </lineage>
</organism>
<sequence>MFKKMKAVLILFAVVALFLSTYRPAEAVNPIKPSQSRVTHTLKDVNGVAYKVYFAGVREKKGYASNDQWPFVWAGTNEGDLVYKGNYTLYTHKVGTSHIKKSSFYFKDYELNAMRKMVHVFPSKYKGQPDILAVAETDSSSFETAQWYYIHNGALTKIVDATYTKRAKRIAMNQLQIAGYLNDEGAWYFSDFIFNPKKNEFGGIDAEVKNPGQVIKNWPKHWQ</sequence>
<protein>
    <submittedName>
        <fullName evidence="3">Uncharacterized protein</fullName>
    </submittedName>
</protein>
<accession>A0A1N6UZK6</accession>
<proteinExistence type="predicted"/>